<protein>
    <submittedName>
        <fullName evidence="1">Uncharacterized protein</fullName>
    </submittedName>
</protein>
<reference evidence="1 2" key="1">
    <citation type="submission" date="2016-07" db="EMBL/GenBank/DDBJ databases">
        <title>Characterization of isolates of Eisenbergiella tayi derived from blood cultures, using whole genome sequencing.</title>
        <authorList>
            <person name="Burdz T."/>
            <person name="Wiebe D."/>
            <person name="Huynh C."/>
            <person name="Bernard K."/>
        </authorList>
    </citation>
    <scope>NUCLEOTIDE SEQUENCE [LARGE SCALE GENOMIC DNA]</scope>
    <source>
        <strain evidence="1 2">NML 110608</strain>
    </source>
</reference>
<sequence length="92" mass="10160">MAGINGVAEEAKSLADSIIRNVAAYEVLIDEMGRLVKGLNAGWADEKYDEVVESVTAMQNNIKTVNENLVQMTKSLHSYAEYLDMLKHMGVI</sequence>
<proteinExistence type="predicted"/>
<gene>
    <name evidence="1" type="ORF">BEI61_04908</name>
</gene>
<evidence type="ECO:0000313" key="1">
    <source>
        <dbReference type="EMBL" id="ODM04104.1"/>
    </source>
</evidence>
<dbReference type="Proteomes" id="UP000094067">
    <property type="component" value="Unassembled WGS sequence"/>
</dbReference>
<evidence type="ECO:0000313" key="2">
    <source>
        <dbReference type="Proteomes" id="UP000094067"/>
    </source>
</evidence>
<organism evidence="1 2">
    <name type="scientific">Eisenbergiella tayi</name>
    <dbReference type="NCBI Taxonomy" id="1432052"/>
    <lineage>
        <taxon>Bacteria</taxon>
        <taxon>Bacillati</taxon>
        <taxon>Bacillota</taxon>
        <taxon>Clostridia</taxon>
        <taxon>Lachnospirales</taxon>
        <taxon>Lachnospiraceae</taxon>
        <taxon>Eisenbergiella</taxon>
    </lineage>
</organism>
<dbReference type="AlphaFoldDB" id="A0A1E3A5R9"/>
<name>A0A1E3A5R9_9FIRM</name>
<dbReference type="Gene3D" id="1.10.287.1060">
    <property type="entry name" value="ESAT-6-like"/>
    <property type="match status" value="1"/>
</dbReference>
<accession>A0A1E3A5R9</accession>
<dbReference type="EMBL" id="MCGH01000003">
    <property type="protein sequence ID" value="ODM04104.1"/>
    <property type="molecule type" value="Genomic_DNA"/>
</dbReference>
<comment type="caution">
    <text evidence="1">The sequence shown here is derived from an EMBL/GenBank/DDBJ whole genome shotgun (WGS) entry which is preliminary data.</text>
</comment>
<dbReference type="RefSeq" id="WP_069154344.1">
    <property type="nucleotide sequence ID" value="NZ_MCGH01000003.1"/>
</dbReference>